<dbReference type="Proteomes" id="UP001195483">
    <property type="component" value="Unassembled WGS sequence"/>
</dbReference>
<keyword evidence="2" id="KW-1185">Reference proteome</keyword>
<reference evidence="1" key="3">
    <citation type="submission" date="2023-05" db="EMBL/GenBank/DDBJ databases">
        <authorList>
            <person name="Smith C.H."/>
        </authorList>
    </citation>
    <scope>NUCLEOTIDE SEQUENCE</scope>
    <source>
        <strain evidence="1">CHS0354</strain>
        <tissue evidence="1">Mantle</tissue>
    </source>
</reference>
<reference evidence="1" key="2">
    <citation type="journal article" date="2021" name="Genome Biol. Evol.">
        <title>Developing a high-quality reference genome for a parasitic bivalve with doubly uniparental inheritance (Bivalvia: Unionida).</title>
        <authorList>
            <person name="Smith C.H."/>
        </authorList>
    </citation>
    <scope>NUCLEOTIDE SEQUENCE</scope>
    <source>
        <strain evidence="1">CHS0354</strain>
        <tissue evidence="1">Mantle</tissue>
    </source>
</reference>
<dbReference type="SUPFAM" id="SSF63829">
    <property type="entry name" value="Calcium-dependent phosphotriesterase"/>
    <property type="match status" value="1"/>
</dbReference>
<evidence type="ECO:0000313" key="1">
    <source>
        <dbReference type="EMBL" id="KAK3598182.1"/>
    </source>
</evidence>
<gene>
    <name evidence="1" type="ORF">CHS0354_000951</name>
</gene>
<name>A0AAE0SUC1_9BIVA</name>
<accession>A0AAE0SUC1</accession>
<dbReference type="EMBL" id="JAEAOA010000101">
    <property type="protein sequence ID" value="KAK3598182.1"/>
    <property type="molecule type" value="Genomic_DNA"/>
</dbReference>
<reference evidence="1" key="1">
    <citation type="journal article" date="2021" name="Genome Biol. Evol.">
        <title>A High-Quality Reference Genome for a Parasitic Bivalve with Doubly Uniparental Inheritance (Bivalvia: Unionida).</title>
        <authorList>
            <person name="Smith C.H."/>
        </authorList>
    </citation>
    <scope>NUCLEOTIDE SEQUENCE</scope>
    <source>
        <strain evidence="1">CHS0354</strain>
    </source>
</reference>
<organism evidence="1 2">
    <name type="scientific">Potamilus streckersoni</name>
    <dbReference type="NCBI Taxonomy" id="2493646"/>
    <lineage>
        <taxon>Eukaryota</taxon>
        <taxon>Metazoa</taxon>
        <taxon>Spiralia</taxon>
        <taxon>Lophotrochozoa</taxon>
        <taxon>Mollusca</taxon>
        <taxon>Bivalvia</taxon>
        <taxon>Autobranchia</taxon>
        <taxon>Heteroconchia</taxon>
        <taxon>Palaeoheterodonta</taxon>
        <taxon>Unionida</taxon>
        <taxon>Unionoidea</taxon>
        <taxon>Unionidae</taxon>
        <taxon>Ambleminae</taxon>
        <taxon>Lampsilini</taxon>
        <taxon>Potamilus</taxon>
    </lineage>
</organism>
<comment type="caution">
    <text evidence="1">The sequence shown here is derived from an EMBL/GenBank/DDBJ whole genome shotgun (WGS) entry which is preliminary data.</text>
</comment>
<proteinExistence type="predicted"/>
<dbReference type="AlphaFoldDB" id="A0AAE0SUC1"/>
<protein>
    <submittedName>
        <fullName evidence="1">Uncharacterized protein</fullName>
    </submittedName>
</protein>
<evidence type="ECO:0000313" key="2">
    <source>
        <dbReference type="Proteomes" id="UP001195483"/>
    </source>
</evidence>
<sequence length="349" mass="39633">MTDLSILESQEDLVQEICDLRKQLNDALGGLEKRVRNEWERIYQEEHIKKALSTSMVRIHRNIFLQNINEPSHLTFYTTKCVEMCTVNETALFHVEINPKLKSVLTIPRGDMASLMTKRKDGNIYATERFKLLKDCKACVRGVFEIKDLDGKEPGFVDLVVLSETRFVLLDFENYRCCLVDMQSGQVISHYALSCQALISACIVGDNKVAVSMCDEEQMLCVVQLFTVADCFITPAMKIVLREYDWSIITLEGRENIYKEFDGHIGENFVTSMAINAFKSRLFISVHDDNSLYCVGIDDDNLYVVGSDSDNVFQISPDGDVLQIITEGIPSSPFRIRFTTAGERSLLTN</sequence>